<keyword evidence="1" id="KW-0472">Membrane</keyword>
<reference evidence="3" key="1">
    <citation type="submission" date="2020-11" db="EMBL/GenBank/DDBJ databases">
        <title>Nocardioides sp. CBS4Y-1, whole genome shotgun sequence.</title>
        <authorList>
            <person name="Tuo L."/>
        </authorList>
    </citation>
    <scope>NUCLEOTIDE SEQUENCE</scope>
    <source>
        <strain evidence="3">CBS4Y-1</strain>
    </source>
</reference>
<feature type="domain" description="YrhK" evidence="2">
    <location>
        <begin position="26"/>
        <end position="80"/>
    </location>
</feature>
<keyword evidence="4" id="KW-1185">Reference proteome</keyword>
<gene>
    <name evidence="3" type="ORF">ISG29_07005</name>
</gene>
<dbReference type="Proteomes" id="UP000656804">
    <property type="component" value="Unassembled WGS sequence"/>
</dbReference>
<evidence type="ECO:0000313" key="3">
    <source>
        <dbReference type="EMBL" id="MBF4161437.1"/>
    </source>
</evidence>
<dbReference type="Pfam" id="PF14145">
    <property type="entry name" value="YrhK"/>
    <property type="match status" value="1"/>
</dbReference>
<accession>A0A930Y6X1</accession>
<dbReference type="InterPro" id="IPR025424">
    <property type="entry name" value="YrhK_domain"/>
</dbReference>
<evidence type="ECO:0000313" key="4">
    <source>
        <dbReference type="Proteomes" id="UP000656804"/>
    </source>
</evidence>
<evidence type="ECO:0000259" key="2">
    <source>
        <dbReference type="Pfam" id="PF14145"/>
    </source>
</evidence>
<comment type="caution">
    <text evidence="3">The sequence shown here is derived from an EMBL/GenBank/DDBJ whole genome shotgun (WGS) entry which is preliminary data.</text>
</comment>
<evidence type="ECO:0000256" key="1">
    <source>
        <dbReference type="SAM" id="Phobius"/>
    </source>
</evidence>
<keyword evidence="1" id="KW-1133">Transmembrane helix</keyword>
<feature type="transmembrane region" description="Helical" evidence="1">
    <location>
        <begin position="33"/>
        <end position="50"/>
    </location>
</feature>
<sequence>MAGLATVSRDLDLNLPGRRELVLRGRYETLSTANDLLVALWFLVGSILFLRASTTYAGTWLFIVGSAQLLARPAIRLTRRFHLRRHTGRPDGHESHEDF</sequence>
<keyword evidence="1" id="KW-0812">Transmembrane</keyword>
<dbReference type="EMBL" id="JADIVZ010000002">
    <property type="protein sequence ID" value="MBF4161437.1"/>
    <property type="molecule type" value="Genomic_DNA"/>
</dbReference>
<protein>
    <submittedName>
        <fullName evidence="3">YrhK family protein</fullName>
    </submittedName>
</protein>
<dbReference type="AlphaFoldDB" id="A0A930Y6X1"/>
<feature type="transmembrane region" description="Helical" evidence="1">
    <location>
        <begin position="56"/>
        <end position="75"/>
    </location>
</feature>
<name>A0A930Y6X1_9ACTN</name>
<organism evidence="3 4">
    <name type="scientific">Nocardioides acrostichi</name>
    <dbReference type="NCBI Taxonomy" id="2784339"/>
    <lineage>
        <taxon>Bacteria</taxon>
        <taxon>Bacillati</taxon>
        <taxon>Actinomycetota</taxon>
        <taxon>Actinomycetes</taxon>
        <taxon>Propionibacteriales</taxon>
        <taxon>Nocardioidaceae</taxon>
        <taxon>Nocardioides</taxon>
    </lineage>
</organism>
<proteinExistence type="predicted"/>